<feature type="signal peptide" evidence="13">
    <location>
        <begin position="1"/>
        <end position="26"/>
    </location>
</feature>
<dbReference type="FunFam" id="2.60.40.10:FF:000107">
    <property type="entry name" value="Myosin, light chain kinase a"/>
    <property type="match status" value="1"/>
</dbReference>
<evidence type="ECO:0000256" key="11">
    <source>
        <dbReference type="PIRSR" id="PIRSR613273-3"/>
    </source>
</evidence>
<feature type="compositionally biased region" description="Low complexity" evidence="12">
    <location>
        <begin position="939"/>
        <end position="1020"/>
    </location>
</feature>
<dbReference type="InterPro" id="IPR036179">
    <property type="entry name" value="Ig-like_dom_sf"/>
</dbReference>
<dbReference type="CDD" id="cd22639">
    <property type="entry name" value="Kunitz_papilin_lacunin-like"/>
    <property type="match status" value="1"/>
</dbReference>
<dbReference type="GO" id="GO:0005604">
    <property type="term" value="C:basement membrane"/>
    <property type="evidence" value="ECO:0007669"/>
    <property type="project" value="UniProtKB-SubCell"/>
</dbReference>
<dbReference type="SMART" id="SM00217">
    <property type="entry name" value="WAP"/>
    <property type="match status" value="1"/>
</dbReference>
<dbReference type="PROSITE" id="PS50835">
    <property type="entry name" value="IG_LIKE"/>
    <property type="match status" value="3"/>
</dbReference>
<dbReference type="GO" id="GO:0004867">
    <property type="term" value="F:serine-type endopeptidase inhibitor activity"/>
    <property type="evidence" value="ECO:0007669"/>
    <property type="project" value="UniProtKB-KW"/>
</dbReference>
<organism evidence="18">
    <name type="scientific">Musca domestica</name>
    <name type="common">House fly</name>
    <dbReference type="NCBI Taxonomy" id="7370"/>
    <lineage>
        <taxon>Eukaryota</taxon>
        <taxon>Metazoa</taxon>
        <taxon>Ecdysozoa</taxon>
        <taxon>Arthropoda</taxon>
        <taxon>Hexapoda</taxon>
        <taxon>Insecta</taxon>
        <taxon>Pterygota</taxon>
        <taxon>Neoptera</taxon>
        <taxon>Endopterygota</taxon>
        <taxon>Diptera</taxon>
        <taxon>Brachycera</taxon>
        <taxon>Muscomorpha</taxon>
        <taxon>Muscoidea</taxon>
        <taxon>Muscidae</taxon>
        <taxon>Musca</taxon>
    </lineage>
</organism>
<feature type="compositionally biased region" description="Low complexity" evidence="12">
    <location>
        <begin position="827"/>
        <end position="867"/>
    </location>
</feature>
<dbReference type="CDD" id="cd00199">
    <property type="entry name" value="WAP"/>
    <property type="match status" value="1"/>
</dbReference>
<feature type="domain" description="BPTI/Kunitz inhibitor" evidence="14">
    <location>
        <begin position="1824"/>
        <end position="1874"/>
    </location>
</feature>
<sequence length="2465" mass="263345">MDLSGRSRLPPLIALLIIVCVQTSQARFFGDRLKRQNGANMYLPASSIVPGGEGDDPNEWTEWSSPSECSRSCGGGVSYQTRECRRTGPDGSPMCSGGNRRYFSCNTQDCPEDEPDFRSQQCARFNNVPFDGIFYNWVPYKSAPNPCELNCMPKGERFYYRHKAKVIDGTRCNDEDLNVCVDGQCLPVGCDMMLGSNAKEDKCRQCGGDGTTCRTLKDRFTTNNLATGYNDILLVPSGATNIRITETAPSNNYLACRNLTSHYYLNGNWRIDFPRPMFFAGSWWTYQRKPHGFAAPDQLTCRGPITESIYIVVLVQDKNVSVDYEYSIPQTVISNTPAVYNWTHMEFGPCSASCGGGVQHRNVSCNNRFNLDRVDDHFCDERTKPVESQECGTEPCAPHWQTAEWGKCSKGCGSDGVQNRTVTCERISPTGERTVEDDAVCLQEVGNKPATEQECNRDVKNCPKYHLGPWSPCDKLCGEGKKTRKVTCYIEENGRKRVLSDEDCVEEKPETETTCMLAPCEGVDWIISQWSGCDACGQTTETRTAICGSKSGKVYPDEFCAPEVPLLSRPCESKKCKTQWFTSEWSKCSSPCGKGVQSRVVLCGEFDGNTVTKVTDESKCDAAMKPEASKECEGEEKECPGQWFTGPWGECSKLCGGGERQREVMCLANGTKSDNCDKNKIEALSEKCNTQACTDDEVLPVDSADKEISDDDEEDCEDEEEEDVKVVTAKMSEDLKISDGIELDEETTVSSFITDELMMSDSTPPTDTTDEAASTDAPLTTVEGSGDATESTSLSSMDTEEGSGDMETTSESGVTESQTGSTEGSVGTEDTTVDLLETTGSSSTDETTDAPVTDSTDSSASTESSTDLTKEPEGVSGSTQDFTEESTESPGTTDGVTEATGSTDVSSSTDATQTTDITSSTDASEPTGATGSSTDVSGSTEASTESSTTIDVSDTTDATDSTAASVSTDASDSTDATSSTDVSDTTDAPASTDASSSTENSAATEDSTTSDTSTETSASTLSDVTETTSSDITDPTDTTPSDTTPPTDTTPSDTTPSTDTTASDATSSTDASSSTDATSDTTPSSDATTEESGSTGVSETTTAASSDATDVSGTTDVSASTDVSGSTDPSTSTEGSDSTTDVSESTDSSGSTEASTATETTDSSDTTDVSGSTESFVSTDASASTTDSSDSTDESSSTDESTESSGSTVTEAEATLSTDETSESSPAASTASTDVGSTDFSSTIATDITDTTTDSGISTSTEAAEDTTTDASGQTTSSDTTGLSDVTTETGSEATTSGSDTTSAESSETTTSSQDLSTSSDVFDSTTESSGDTSLSTDEATTVDIWTSEDDEFEKSTPNTLQAVITKETRPRKCKRKKPKDCSKTKYGCCPDGKSLAKGPFDEGCPIPKTCKDTEFGCCPDGVSPAAGSNNEGCPKSQCAETLFGCCPDKFTPAEGEDDEGCPEPTTEPPTTTTEMPEEETTMSTEPALENYVSTEEPESSESTEVPETTEAPATPEIIQSCSFAEFGCCPDGTTEATGPDFAGCDAPTLTSSTDCRSSEFGCCPDGRTAASGPNYQGCPACTHEPFGCCPDNETPAHGSMGEGCCLNSVYGCCPDNINSARGPNFEGCECQYAPYGCCPDNKTAALGPNNKGCDCESSQFGCCPDKLTAAQGSNFEGCACHTFQFGCCPDGITVAQGPQQQGCHCLQTPFKCCPDEKTPAKGWNFEGCTCLESKYGCCPDGVTSAQGSKFEGCENVKEPPQKACGLPKETGPCGDFSIKYFFDTSYGACAKFWYGGCEGNGNRFESESECKETCQEYTGKEACYLPKSSGPCTGDLTKWYFDAERGRCEQFKYGGCFGTNNRFDTKEECQSFCAVSETTPPCDQPMDEGPCEGNFERWYYDNQTDVCRPFRYGGCKGNKNNYPTEYACNYHCRQPGVHKEAEPAVNEVLPVNRCEQYENECAALSCPYGKHRVAVDEECSRCECDNPCADYECPDGQQCAVEVSNERSGEFKPECRLINKPGICPRLTASDGVCGRECNTDADCRENNKCCSNGCGFVCVHPAVPTRPTTAPTTPAPVVVYPEDVKASLVPKEKAETDVNTPLGGIAVLRCFATGNPAPNVTWSRNNVVVDTNQGRYVLTSSGDLTIVQVRQTDSGSYVCLASNGLGEPVRREIELQVTDPVPMPAYVYGDKNVTQIVTLNRPAVVRCPAGGHPEPMVHWWRNRSRLPLLSSRFELARDYSLTFRSVQLTDLGPYTCEAWNRLSVRPSSIKVTLVAVGPVRAANNDESEYLKYIIEPPKAPVSQVPTYPYRPTRPPAVPPPYVVVVPVNAVIGKDPSNTYQPGSTVAFSCSVQGYPTPNVTWTKDGLPLVPSERVQISVREPYRVIINNVSTTDSGKYGCKAANAVSYSFSEENINIESTIPLNPECIDNGHFANCNLIVRGRYCKNKYYAKFCCRSCALAGQL</sequence>
<dbReference type="PANTHER" id="PTHR13723:SF281">
    <property type="entry name" value="PAPILIN"/>
    <property type="match status" value="1"/>
</dbReference>
<keyword evidence="4" id="KW-0646">Protease inhibitor</keyword>
<dbReference type="InterPro" id="IPR013098">
    <property type="entry name" value="Ig_I-set"/>
</dbReference>
<dbReference type="InterPro" id="IPR036880">
    <property type="entry name" value="Kunitz_BPTI_sf"/>
</dbReference>
<dbReference type="PROSITE" id="PS51390">
    <property type="entry name" value="WAP"/>
    <property type="match status" value="1"/>
</dbReference>
<dbReference type="PANTHER" id="PTHR13723">
    <property type="entry name" value="ADAMTS A DISINTEGRIN AND METALLOPROTEASE WITH THROMBOSPONDIN MOTIFS PROTEASE"/>
    <property type="match status" value="1"/>
</dbReference>
<evidence type="ECO:0000313" key="20">
    <source>
        <dbReference type="RefSeq" id="XP_011295026.1"/>
    </source>
</evidence>
<feature type="disulfide bond" evidence="11">
    <location>
        <begin position="73"/>
        <end position="110"/>
    </location>
</feature>
<evidence type="ECO:0000259" key="14">
    <source>
        <dbReference type="PROSITE" id="PS50279"/>
    </source>
</evidence>
<feature type="domain" description="Ig-like" evidence="15">
    <location>
        <begin position="2083"/>
        <end position="2180"/>
    </location>
</feature>
<feature type="compositionally biased region" description="Low complexity" evidence="12">
    <location>
        <begin position="760"/>
        <end position="778"/>
    </location>
</feature>
<dbReference type="InterPro" id="IPR007110">
    <property type="entry name" value="Ig-like_dom"/>
</dbReference>
<evidence type="ECO:0000256" key="13">
    <source>
        <dbReference type="SAM" id="SignalP"/>
    </source>
</evidence>
<feature type="compositionally biased region" description="Polar residues" evidence="12">
    <location>
        <begin position="1321"/>
        <end position="1340"/>
    </location>
</feature>
<dbReference type="InterPro" id="IPR003598">
    <property type="entry name" value="Ig_sub2"/>
</dbReference>
<keyword evidence="8" id="KW-0722">Serine protease inhibitor</keyword>
<dbReference type="SUPFAM" id="SSF48726">
    <property type="entry name" value="Immunoglobulin"/>
    <property type="match status" value="3"/>
</dbReference>
<comment type="subcellular location">
    <subcellularLocation>
        <location evidence="1">Secreted</location>
        <location evidence="1">Extracellular space</location>
        <location evidence="1">Extracellular matrix</location>
        <location evidence="1">Basement membrane</location>
    </subcellularLocation>
</comment>
<evidence type="ECO:0000256" key="12">
    <source>
        <dbReference type="SAM" id="MobiDB-lite"/>
    </source>
</evidence>
<dbReference type="InterPro" id="IPR000884">
    <property type="entry name" value="TSP1_rpt"/>
</dbReference>
<dbReference type="InterPro" id="IPR045371">
    <property type="entry name" value="ADAMTS_CR_3"/>
</dbReference>
<dbReference type="Pfam" id="PF13927">
    <property type="entry name" value="Ig_3"/>
    <property type="match status" value="2"/>
</dbReference>
<dbReference type="OrthoDB" id="5950222at2759"/>
<dbReference type="Gene3D" id="2.60.120.830">
    <property type="match status" value="1"/>
</dbReference>
<dbReference type="PROSITE" id="PS50900">
    <property type="entry name" value="PLAC"/>
    <property type="match status" value="1"/>
</dbReference>
<dbReference type="Pfam" id="PF00090">
    <property type="entry name" value="TSP_1"/>
    <property type="match status" value="1"/>
</dbReference>
<evidence type="ECO:0000259" key="17">
    <source>
        <dbReference type="PROSITE" id="PS51390"/>
    </source>
</evidence>
<dbReference type="Pfam" id="PF00095">
    <property type="entry name" value="WAP"/>
    <property type="match status" value="1"/>
</dbReference>
<keyword evidence="6" id="KW-0677">Repeat</keyword>
<dbReference type="Gene3D" id="4.10.410.10">
    <property type="entry name" value="Pancreatic trypsin inhibitor Kunitz domain"/>
    <property type="match status" value="3"/>
</dbReference>
<dbReference type="Pfam" id="PF00014">
    <property type="entry name" value="Kunitz_BPTI"/>
    <property type="match status" value="3"/>
</dbReference>
<feature type="compositionally biased region" description="Acidic residues" evidence="12">
    <location>
        <begin position="708"/>
        <end position="723"/>
    </location>
</feature>
<feature type="domain" description="Ig-like" evidence="15">
    <location>
        <begin position="2186"/>
        <end position="2274"/>
    </location>
</feature>
<dbReference type="SUPFAM" id="SSF57362">
    <property type="entry name" value="BPTI-like"/>
    <property type="match status" value="3"/>
</dbReference>
<dbReference type="SMART" id="SM00409">
    <property type="entry name" value="IG"/>
    <property type="match status" value="3"/>
</dbReference>
<dbReference type="Pfam" id="PF05986">
    <property type="entry name" value="ADAMTS_spacer1"/>
    <property type="match status" value="1"/>
</dbReference>
<feature type="chain" id="PRO_5044559687" evidence="13">
    <location>
        <begin position="27"/>
        <end position="2465"/>
    </location>
</feature>
<dbReference type="FunFam" id="4.10.410.10:FF:000020">
    <property type="entry name" value="Collagen, type VI, alpha 3"/>
    <property type="match status" value="2"/>
</dbReference>
<dbReference type="PROSITE" id="PS50279">
    <property type="entry name" value="BPTI_KUNITZ_2"/>
    <property type="match status" value="3"/>
</dbReference>
<dbReference type="Gene3D" id="2.60.40.10">
    <property type="entry name" value="Immunoglobulins"/>
    <property type="match status" value="3"/>
</dbReference>
<feature type="region of interest" description="Disordered" evidence="12">
    <location>
        <begin position="737"/>
        <end position="1357"/>
    </location>
</feature>
<accession>A0A1I8M0Z7</accession>
<protein>
    <submittedName>
        <fullName evidence="20">Papilin isoform X5</fullName>
    </submittedName>
</protein>
<feature type="domain" description="WAP" evidence="17">
    <location>
        <begin position="2018"/>
        <end position="2064"/>
    </location>
</feature>
<dbReference type="InterPro" id="IPR020901">
    <property type="entry name" value="Prtase_inh_Kunz-CS"/>
</dbReference>
<dbReference type="InterPro" id="IPR010294">
    <property type="entry name" value="ADAMTS_spacer1"/>
</dbReference>
<dbReference type="GO" id="GO:0004222">
    <property type="term" value="F:metalloendopeptidase activity"/>
    <property type="evidence" value="ECO:0007669"/>
    <property type="project" value="TreeGrafter"/>
</dbReference>
<evidence type="ECO:0000256" key="9">
    <source>
        <dbReference type="ARBA" id="ARBA00023157"/>
    </source>
</evidence>
<feature type="compositionally biased region" description="Low complexity" evidence="12">
    <location>
        <begin position="1503"/>
        <end position="1515"/>
    </location>
</feature>
<dbReference type="InterPro" id="IPR002223">
    <property type="entry name" value="Kunitz_BPTI"/>
</dbReference>
<dbReference type="GO" id="GO:0030198">
    <property type="term" value="P:extracellular matrix organization"/>
    <property type="evidence" value="ECO:0007669"/>
    <property type="project" value="InterPro"/>
</dbReference>
<feature type="domain" description="BPTI/Kunitz inhibitor" evidence="14">
    <location>
        <begin position="1765"/>
        <end position="1815"/>
    </location>
</feature>
<gene>
    <name evidence="18" type="primary">101894735</name>
    <name evidence="20" type="synonym">LOC101894735</name>
</gene>
<evidence type="ECO:0000259" key="15">
    <source>
        <dbReference type="PROSITE" id="PS50835"/>
    </source>
</evidence>
<dbReference type="Pfam" id="PF19236">
    <property type="entry name" value="ADAMTS_CR_3"/>
    <property type="match status" value="1"/>
</dbReference>
<dbReference type="InterPro" id="IPR013783">
    <property type="entry name" value="Ig-like_fold"/>
</dbReference>
<keyword evidence="5 13" id="KW-0732">Signal</keyword>
<keyword evidence="2" id="KW-0217">Developmental protein</keyword>
<evidence type="ECO:0000256" key="1">
    <source>
        <dbReference type="ARBA" id="ARBA00004302"/>
    </source>
</evidence>
<dbReference type="VEuPathDB" id="VectorBase:MDOMA2_002412"/>
<feature type="compositionally biased region" description="Polar residues" evidence="12">
    <location>
        <begin position="788"/>
        <end position="797"/>
    </location>
</feature>
<dbReference type="InterPro" id="IPR003599">
    <property type="entry name" value="Ig_sub"/>
</dbReference>
<dbReference type="InterPro" id="IPR036383">
    <property type="entry name" value="TSP1_rpt_sf"/>
</dbReference>
<evidence type="ECO:0000256" key="5">
    <source>
        <dbReference type="ARBA" id="ARBA00022729"/>
    </source>
</evidence>
<dbReference type="InterPro" id="IPR036645">
    <property type="entry name" value="Elafin-like_sf"/>
</dbReference>
<evidence type="ECO:0000256" key="10">
    <source>
        <dbReference type="ARBA" id="ARBA00023319"/>
    </source>
</evidence>
<dbReference type="InterPro" id="IPR010909">
    <property type="entry name" value="PLAC"/>
</dbReference>
<dbReference type="Gene3D" id="2.20.100.10">
    <property type="entry name" value="Thrombospondin type-1 (TSP1) repeat"/>
    <property type="match status" value="5"/>
</dbReference>
<feature type="disulfide bond" evidence="11">
    <location>
        <begin position="84"/>
        <end position="95"/>
    </location>
</feature>
<feature type="region of interest" description="Disordered" evidence="12">
    <location>
        <begin position="1452"/>
        <end position="1515"/>
    </location>
</feature>
<dbReference type="InterPro" id="IPR050439">
    <property type="entry name" value="ADAMTS_ADAMTS-like"/>
</dbReference>
<dbReference type="InterPro" id="IPR008197">
    <property type="entry name" value="WAP_dom"/>
</dbReference>
<dbReference type="GO" id="GO:0006508">
    <property type="term" value="P:proteolysis"/>
    <property type="evidence" value="ECO:0007669"/>
    <property type="project" value="TreeGrafter"/>
</dbReference>
<name>A0A1I8M0Z7_MUSDO</name>
<evidence type="ECO:0000256" key="4">
    <source>
        <dbReference type="ARBA" id="ARBA00022690"/>
    </source>
</evidence>
<dbReference type="Pfam" id="PF08686">
    <property type="entry name" value="PLAC"/>
    <property type="match status" value="1"/>
</dbReference>
<evidence type="ECO:0000256" key="2">
    <source>
        <dbReference type="ARBA" id="ARBA00022473"/>
    </source>
</evidence>
<dbReference type="Pfam" id="PF07679">
    <property type="entry name" value="I-set"/>
    <property type="match status" value="1"/>
</dbReference>
<dbReference type="VEuPathDB" id="VectorBase:MDOA000157"/>
<dbReference type="CDD" id="cd00109">
    <property type="entry name" value="Kunitz-type"/>
    <property type="match status" value="2"/>
</dbReference>
<keyword evidence="9 11" id="KW-1015">Disulfide bond</keyword>
<keyword evidence="3" id="KW-0964">Secreted</keyword>
<dbReference type="FunFam" id="2.60.120.830:FF:000001">
    <property type="entry name" value="A disintegrin and metalloproteinase with thrombospondin motifs 1"/>
    <property type="match status" value="1"/>
</dbReference>
<dbReference type="RefSeq" id="XP_011295026.1">
    <property type="nucleotide sequence ID" value="XM_011296724.2"/>
</dbReference>
<dbReference type="PRINTS" id="PR00759">
    <property type="entry name" value="BASICPTASE"/>
</dbReference>
<feature type="compositionally biased region" description="Low complexity" evidence="12">
    <location>
        <begin position="1027"/>
        <end position="1189"/>
    </location>
</feature>
<evidence type="ECO:0000256" key="7">
    <source>
        <dbReference type="ARBA" id="ARBA00022869"/>
    </source>
</evidence>
<dbReference type="Proteomes" id="UP001652621">
    <property type="component" value="Unplaced"/>
</dbReference>
<dbReference type="GO" id="GO:0005576">
    <property type="term" value="C:extracellular region"/>
    <property type="evidence" value="ECO:0007669"/>
    <property type="project" value="InterPro"/>
</dbReference>
<dbReference type="PROSITE" id="PS00280">
    <property type="entry name" value="BPTI_KUNITZ_1"/>
    <property type="match status" value="2"/>
</dbReference>
<evidence type="ECO:0000256" key="3">
    <source>
        <dbReference type="ARBA" id="ARBA00022525"/>
    </source>
</evidence>
<feature type="domain" description="Ig-like" evidence="15">
    <location>
        <begin position="2322"/>
        <end position="2417"/>
    </location>
</feature>
<feature type="compositionally biased region" description="Low complexity" evidence="12">
    <location>
        <begin position="1203"/>
        <end position="1262"/>
    </location>
</feature>
<dbReference type="SMART" id="SM00209">
    <property type="entry name" value="TSP1"/>
    <property type="match status" value="7"/>
</dbReference>
<keyword evidence="7" id="KW-0272">Extracellular matrix</keyword>
<keyword evidence="19" id="KW-1185">Reference proteome</keyword>
<reference evidence="18" key="1">
    <citation type="submission" date="2020-05" db="UniProtKB">
        <authorList>
            <consortium name="EnsemblMetazoa"/>
        </authorList>
    </citation>
    <scope>IDENTIFICATION</scope>
    <source>
        <strain evidence="18">Aabys</strain>
    </source>
</reference>
<feature type="compositionally biased region" description="Low complexity" evidence="12">
    <location>
        <begin position="1287"/>
        <end position="1320"/>
    </location>
</feature>
<feature type="disulfide bond" evidence="11">
    <location>
        <begin position="69"/>
        <end position="105"/>
    </location>
</feature>
<dbReference type="PRINTS" id="PR01857">
    <property type="entry name" value="ADAMTSFAMILY"/>
</dbReference>
<dbReference type="SUPFAM" id="SSF82895">
    <property type="entry name" value="TSP-1 type 1 repeat"/>
    <property type="match status" value="7"/>
</dbReference>
<feature type="domain" description="PLAC" evidence="16">
    <location>
        <begin position="2424"/>
        <end position="2463"/>
    </location>
</feature>
<dbReference type="SMART" id="SM00131">
    <property type="entry name" value="KU"/>
    <property type="match status" value="3"/>
</dbReference>
<evidence type="ECO:0000256" key="6">
    <source>
        <dbReference type="ARBA" id="ARBA00022737"/>
    </source>
</evidence>
<dbReference type="SMART" id="SM00408">
    <property type="entry name" value="IGc2"/>
    <property type="match status" value="3"/>
</dbReference>
<evidence type="ECO:0000256" key="8">
    <source>
        <dbReference type="ARBA" id="ARBA00022900"/>
    </source>
</evidence>
<feature type="compositionally biased region" description="Polar residues" evidence="12">
    <location>
        <begin position="806"/>
        <end position="825"/>
    </location>
</feature>
<reference evidence="20" key="2">
    <citation type="submission" date="2025-04" db="UniProtKB">
        <authorList>
            <consortium name="RefSeq"/>
        </authorList>
    </citation>
    <scope>IDENTIFICATION</scope>
    <source>
        <strain evidence="20">Aabys</strain>
    </source>
</reference>
<dbReference type="EnsemblMetazoa" id="MDOA000157-RF">
    <property type="protein sequence ID" value="MDOA000157-PF"/>
    <property type="gene ID" value="MDOA000157"/>
</dbReference>
<feature type="compositionally biased region" description="Acidic residues" evidence="12">
    <location>
        <begin position="1190"/>
        <end position="1202"/>
    </location>
</feature>
<dbReference type="SUPFAM" id="SSF57256">
    <property type="entry name" value="Elafin-like"/>
    <property type="match status" value="1"/>
</dbReference>
<feature type="domain" description="BPTI/Kunitz inhibitor" evidence="14">
    <location>
        <begin position="1883"/>
        <end position="1933"/>
    </location>
</feature>
<dbReference type="InterPro" id="IPR013273">
    <property type="entry name" value="ADAMTS/ADAMTS-like"/>
</dbReference>
<feature type="compositionally biased region" description="Polar residues" evidence="12">
    <location>
        <begin position="1273"/>
        <end position="1286"/>
    </location>
</feature>
<evidence type="ECO:0000313" key="19">
    <source>
        <dbReference type="Proteomes" id="UP001652621"/>
    </source>
</evidence>
<dbReference type="FunFam" id="2.20.100.10:FF:000005">
    <property type="entry name" value="ADAM metallopeptidase with thrombospondin type 1 motif 9"/>
    <property type="match status" value="1"/>
</dbReference>
<feature type="compositionally biased region" description="Low complexity" evidence="12">
    <location>
        <begin position="1463"/>
        <end position="1475"/>
    </location>
</feature>
<proteinExistence type="predicted"/>
<feature type="region of interest" description="Disordered" evidence="12">
    <location>
        <begin position="699"/>
        <end position="724"/>
    </location>
</feature>
<keyword evidence="7" id="KW-0084">Basement membrane</keyword>
<keyword evidence="10" id="KW-0393">Immunoglobulin domain</keyword>
<evidence type="ECO:0000313" key="18">
    <source>
        <dbReference type="EnsemblMetazoa" id="MDOA000157-PF"/>
    </source>
</evidence>
<dbReference type="PROSITE" id="PS50092">
    <property type="entry name" value="TSP1"/>
    <property type="match status" value="5"/>
</dbReference>
<feature type="compositionally biased region" description="Polar residues" evidence="12">
    <location>
        <begin position="888"/>
        <end position="938"/>
    </location>
</feature>
<evidence type="ECO:0000259" key="16">
    <source>
        <dbReference type="PROSITE" id="PS50900"/>
    </source>
</evidence>
<dbReference type="Pfam" id="PF19030">
    <property type="entry name" value="TSP1_ADAMTS"/>
    <property type="match status" value="5"/>
</dbReference>